<feature type="region of interest" description="Disordered" evidence="1">
    <location>
        <begin position="327"/>
        <end position="348"/>
    </location>
</feature>
<feature type="transmembrane region" description="Helical" evidence="2">
    <location>
        <begin position="106"/>
        <end position="126"/>
    </location>
</feature>
<dbReference type="RefSeq" id="WP_151148551.1">
    <property type="nucleotide sequence ID" value="NZ_WAGX01000008.1"/>
</dbReference>
<comment type="caution">
    <text evidence="4">The sequence shown here is derived from an EMBL/GenBank/DDBJ whole genome shotgun (WGS) entry which is preliminary data.</text>
</comment>
<reference evidence="4 5" key="1">
    <citation type="submission" date="2019-09" db="EMBL/GenBank/DDBJ databases">
        <authorList>
            <person name="Valk L.C."/>
        </authorList>
    </citation>
    <scope>NUCLEOTIDE SEQUENCE [LARGE SCALE GENOMIC DNA]</scope>
    <source>
        <strain evidence="4">GalUA</strain>
    </source>
</reference>
<feature type="transmembrane region" description="Helical" evidence="2">
    <location>
        <begin position="6"/>
        <end position="26"/>
    </location>
</feature>
<proteinExistence type="predicted"/>
<name>A0A7V7QI60_9FIRM</name>
<evidence type="ECO:0000259" key="3">
    <source>
        <dbReference type="Pfam" id="PF05569"/>
    </source>
</evidence>
<feature type="transmembrane region" description="Helical" evidence="2">
    <location>
        <begin position="303"/>
        <end position="321"/>
    </location>
</feature>
<dbReference type="EMBL" id="WAGX01000008">
    <property type="protein sequence ID" value="KAB1434464.1"/>
    <property type="molecule type" value="Genomic_DNA"/>
</dbReference>
<keyword evidence="2" id="KW-0472">Membrane</keyword>
<reference evidence="4 5" key="2">
    <citation type="submission" date="2020-02" db="EMBL/GenBank/DDBJ databases">
        <title>Candidatus Galacturonibacter soehngenii shows hetero-acetogenic catabolism of galacturonic acid but lacks a canonical carbon monoxide dehydrogenase/acetyl-CoA synthase complex.</title>
        <authorList>
            <person name="Diender M."/>
            <person name="Stouten G.R."/>
            <person name="Petersen J.F."/>
            <person name="Nielsen P.H."/>
            <person name="Dueholm M.S."/>
            <person name="Pronk J.T."/>
            <person name="Van Loosdrecht M.C.M."/>
        </authorList>
    </citation>
    <scope>NUCLEOTIDE SEQUENCE [LARGE SCALE GENOMIC DNA]</scope>
    <source>
        <strain evidence="4">GalUA</strain>
    </source>
</reference>
<dbReference type="InterPro" id="IPR052173">
    <property type="entry name" value="Beta-lactam_resp_regulator"/>
</dbReference>
<dbReference type="InterPro" id="IPR008756">
    <property type="entry name" value="Peptidase_M56"/>
</dbReference>
<sequence>MITDVFLSLLEVSISTGFIILSVFLFSSRINKKYTMKWKYLIWLILATRLMIPFNLNAFTWQYRFNIPDISIPNTTSNSLFKDGISFTLSLPVQKEQFNLLEMVSYIWFAGVIIIILIHVIGYWYYKITLLKECTLVVNKKYLEQVDLIAAQLKVNKNFKVMSNCNISSPMIIGLFHPVMVLPKRSYSEKESYFILKHELIHLKRNDIFYKLIMVLVQALHWYNPAVYLLKKEAFLDLELFCDEEVVKEADMASKKLYTEVLMSTLQKQLNRGSAISTQFNEGTVIMKKRFIQILNRREKKNGGVMCLGILLLTLLLGTLVSCTTKESSTSSVNNNDIQNAEQESESNIINEQDTQAENKINNNDSSTSKDDTLNDAQEIEEIVKGFSSAYFGKNAEVLPTYLSEAFGEEMEVYQGDTEAVSDITIKGLTDIQNKNIGDSCVVWIEFKQDSQADSYQYLTIELQKESTEWKIYFYGIEM</sequence>
<dbReference type="PANTHER" id="PTHR34978:SF3">
    <property type="entry name" value="SLR0241 PROTEIN"/>
    <property type="match status" value="1"/>
</dbReference>
<dbReference type="OrthoDB" id="9770467at2"/>
<keyword evidence="5" id="KW-1185">Reference proteome</keyword>
<evidence type="ECO:0000313" key="4">
    <source>
        <dbReference type="EMBL" id="KAB1434464.1"/>
    </source>
</evidence>
<dbReference type="PANTHER" id="PTHR34978">
    <property type="entry name" value="POSSIBLE SENSOR-TRANSDUCER PROTEIN BLAR"/>
    <property type="match status" value="1"/>
</dbReference>
<keyword evidence="2" id="KW-0812">Transmembrane</keyword>
<dbReference type="AlphaFoldDB" id="A0A7V7QI60"/>
<dbReference type="Pfam" id="PF05569">
    <property type="entry name" value="Peptidase_M56"/>
    <property type="match status" value="1"/>
</dbReference>
<organism evidence="4 5">
    <name type="scientific">Candidatus Galacturonatibacter soehngenii</name>
    <dbReference type="NCBI Taxonomy" id="2307010"/>
    <lineage>
        <taxon>Bacteria</taxon>
        <taxon>Bacillati</taxon>
        <taxon>Bacillota</taxon>
        <taxon>Clostridia</taxon>
        <taxon>Lachnospirales</taxon>
        <taxon>Lachnospiraceae</taxon>
        <taxon>Candidatus Galacturonatibacter</taxon>
    </lineage>
</organism>
<dbReference type="Proteomes" id="UP000461768">
    <property type="component" value="Unassembled WGS sequence"/>
</dbReference>
<feature type="domain" description="Peptidase M56" evidence="3">
    <location>
        <begin position="8"/>
        <end position="293"/>
    </location>
</feature>
<evidence type="ECO:0000313" key="5">
    <source>
        <dbReference type="Proteomes" id="UP000461768"/>
    </source>
</evidence>
<evidence type="ECO:0000256" key="1">
    <source>
        <dbReference type="SAM" id="MobiDB-lite"/>
    </source>
</evidence>
<feature type="transmembrane region" description="Helical" evidence="2">
    <location>
        <begin position="38"/>
        <end position="56"/>
    </location>
</feature>
<dbReference type="CDD" id="cd07341">
    <property type="entry name" value="M56_BlaR1_MecR1_like"/>
    <property type="match status" value="1"/>
</dbReference>
<keyword evidence="2" id="KW-1133">Transmembrane helix</keyword>
<accession>A0A7V7QI60</accession>
<gene>
    <name evidence="4" type="ORF">F7O84_18440</name>
</gene>
<protein>
    <submittedName>
        <fullName evidence="4">M56 family metallopeptidase</fullName>
    </submittedName>
</protein>
<evidence type="ECO:0000256" key="2">
    <source>
        <dbReference type="SAM" id="Phobius"/>
    </source>
</evidence>